<reference evidence="7" key="1">
    <citation type="submission" date="2022-12" db="EMBL/GenBank/DDBJ databases">
        <title>Reference genome sequencing for broad-spectrum identification of bacterial and archaeal isolates by mass spectrometry.</title>
        <authorList>
            <person name="Sekiguchi Y."/>
            <person name="Tourlousse D.M."/>
        </authorList>
    </citation>
    <scope>NUCLEOTIDE SEQUENCE</scope>
    <source>
        <strain evidence="7">TSL-P1</strain>
    </source>
</reference>
<name>A0A9W6LK43_9BACT</name>
<dbReference type="PIRSF" id="PIRSF035875">
    <property type="entry name" value="RNase_BN"/>
    <property type="match status" value="1"/>
</dbReference>
<keyword evidence="2" id="KW-1003">Cell membrane</keyword>
<feature type="transmembrane region" description="Helical" evidence="6">
    <location>
        <begin position="163"/>
        <end position="187"/>
    </location>
</feature>
<dbReference type="Proteomes" id="UP001144297">
    <property type="component" value="Unassembled WGS sequence"/>
</dbReference>
<feature type="transmembrane region" description="Helical" evidence="6">
    <location>
        <begin position="123"/>
        <end position="151"/>
    </location>
</feature>
<keyword evidence="8" id="KW-1185">Reference proteome</keyword>
<evidence type="ECO:0000256" key="2">
    <source>
        <dbReference type="ARBA" id="ARBA00022475"/>
    </source>
</evidence>
<proteinExistence type="predicted"/>
<dbReference type="InterPro" id="IPR017039">
    <property type="entry name" value="Virul_fac_BrkB"/>
</dbReference>
<evidence type="ECO:0000256" key="1">
    <source>
        <dbReference type="ARBA" id="ARBA00004651"/>
    </source>
</evidence>
<comment type="caution">
    <text evidence="7">The sequence shown here is derived from an EMBL/GenBank/DDBJ whole genome shotgun (WGS) entry which is preliminary data.</text>
</comment>
<dbReference type="GO" id="GO:0005886">
    <property type="term" value="C:plasma membrane"/>
    <property type="evidence" value="ECO:0007669"/>
    <property type="project" value="UniProtKB-SubCell"/>
</dbReference>
<evidence type="ECO:0000313" key="7">
    <source>
        <dbReference type="EMBL" id="GLI53327.1"/>
    </source>
</evidence>
<feature type="transmembrane region" description="Helical" evidence="6">
    <location>
        <begin position="199"/>
        <end position="223"/>
    </location>
</feature>
<sequence>MLIKLPKAFIISLKDFYNDEGVFLSSSLAFFSILSIIPLSMFIVNILMNILQEERVVKFVYSKLITFFPAIELHMIKELRKILASKEISSISLILYGVFSLQLFTAIEFSLNKIFKTAKKRHFIMSLLMSFFIILLITFTVAASFAFTYLIRIFQPMIFSELSILLGFFLKYLLPFVLMFVITTLLYKILPNKKIKLSSILIGALITTVLIEIAKYVFAFYVVKIIKINTLYGSLSTFLALLMWLFYGWAVFIYGAELIKNIEKK</sequence>
<dbReference type="EMBL" id="BSDX01000001">
    <property type="protein sequence ID" value="GLI53327.1"/>
    <property type="molecule type" value="Genomic_DNA"/>
</dbReference>
<keyword evidence="4 6" id="KW-1133">Transmembrane helix</keyword>
<dbReference type="NCBIfam" id="TIGR00765">
    <property type="entry name" value="yihY_not_rbn"/>
    <property type="match status" value="1"/>
</dbReference>
<dbReference type="PANTHER" id="PTHR30213">
    <property type="entry name" value="INNER MEMBRANE PROTEIN YHJD"/>
    <property type="match status" value="1"/>
</dbReference>
<comment type="subcellular location">
    <subcellularLocation>
        <location evidence="1">Cell membrane</location>
        <topology evidence="1">Multi-pass membrane protein</topology>
    </subcellularLocation>
</comment>
<feature type="transmembrane region" description="Helical" evidence="6">
    <location>
        <begin position="22"/>
        <end position="47"/>
    </location>
</feature>
<keyword evidence="3 6" id="KW-0812">Transmembrane</keyword>
<evidence type="ECO:0000313" key="8">
    <source>
        <dbReference type="Proteomes" id="UP001144297"/>
    </source>
</evidence>
<accession>A0A9W6LK43</accession>
<keyword evidence="5 6" id="KW-0472">Membrane</keyword>
<evidence type="ECO:0000256" key="3">
    <source>
        <dbReference type="ARBA" id="ARBA00022692"/>
    </source>
</evidence>
<evidence type="ECO:0000256" key="5">
    <source>
        <dbReference type="ARBA" id="ARBA00023136"/>
    </source>
</evidence>
<feature type="transmembrane region" description="Helical" evidence="6">
    <location>
        <begin position="88"/>
        <end position="111"/>
    </location>
</feature>
<dbReference type="AlphaFoldDB" id="A0A9W6LK43"/>
<dbReference type="PANTHER" id="PTHR30213:SF0">
    <property type="entry name" value="UPF0761 MEMBRANE PROTEIN YIHY"/>
    <property type="match status" value="1"/>
</dbReference>
<protein>
    <submittedName>
        <fullName evidence="7">RNAse BN</fullName>
    </submittedName>
</protein>
<organism evidence="7 8">
    <name type="scientific">Thermodesulfovibrio yellowstonii</name>
    <dbReference type="NCBI Taxonomy" id="28262"/>
    <lineage>
        <taxon>Bacteria</taxon>
        <taxon>Pseudomonadati</taxon>
        <taxon>Nitrospirota</taxon>
        <taxon>Thermodesulfovibrionia</taxon>
        <taxon>Thermodesulfovibrionales</taxon>
        <taxon>Thermodesulfovibrionaceae</taxon>
        <taxon>Thermodesulfovibrio</taxon>
    </lineage>
</organism>
<gene>
    <name evidence="7" type="primary">yihY</name>
    <name evidence="7" type="ORF">TISLANDTSLP1_10200</name>
</gene>
<evidence type="ECO:0000256" key="6">
    <source>
        <dbReference type="SAM" id="Phobius"/>
    </source>
</evidence>
<dbReference type="Pfam" id="PF03631">
    <property type="entry name" value="Virul_fac_BrkB"/>
    <property type="match status" value="1"/>
</dbReference>
<evidence type="ECO:0000256" key="4">
    <source>
        <dbReference type="ARBA" id="ARBA00022989"/>
    </source>
</evidence>
<feature type="transmembrane region" description="Helical" evidence="6">
    <location>
        <begin position="235"/>
        <end position="256"/>
    </location>
</feature>